<dbReference type="Gene3D" id="3.40.710.10">
    <property type="entry name" value="DD-peptidase/beta-lactamase superfamily"/>
    <property type="match status" value="1"/>
</dbReference>
<organism evidence="1 2">
    <name type="scientific">Capsulimonas corticalis</name>
    <dbReference type="NCBI Taxonomy" id="2219043"/>
    <lineage>
        <taxon>Bacteria</taxon>
        <taxon>Bacillati</taxon>
        <taxon>Armatimonadota</taxon>
        <taxon>Armatimonadia</taxon>
        <taxon>Capsulimonadales</taxon>
        <taxon>Capsulimonadaceae</taxon>
        <taxon>Capsulimonas</taxon>
    </lineage>
</organism>
<sequence length="388" mass="42386">MSALLGDYVDRGYLPGLVALLYREGEVHVTTHGVQDLESRAPMRRDTIFRIASVSKPIVAAAAMTLVEETKLRLDDPVDPWLPELADRKVLRAIDSAMDDTVPAARPITLRDLLTFRLGYGYVAAPPGQYPVQTAIEEAGMSPGPNPPTLSPDLWIERLGSLPLAHQPGERWMYHTGADVLGVLIARVAGVSLGQLLEERIFEPLGMRDTGFSVPESKLDRLATPYHPDAASGGLTVFDSARGGRWSQPPPFESGGGGLVSTADDLCAFSQMMLGMGRYGARRILSRPAIELMTTDQITPEQKAVSPFYPGFWDNQGWGLGMSVTTRRDGVAWSPGTYGWDGGFGVTWRADPRENLAGALLTQRIMMSADDICTYQDFWTLAYQAIDD</sequence>
<dbReference type="InterPro" id="IPR012338">
    <property type="entry name" value="Beta-lactam/transpept-like"/>
</dbReference>
<dbReference type="InterPro" id="IPR001466">
    <property type="entry name" value="Beta-lactam-related"/>
</dbReference>
<dbReference type="SUPFAM" id="SSF56601">
    <property type="entry name" value="beta-lactamase/transpeptidase-like"/>
    <property type="match status" value="1"/>
</dbReference>
<dbReference type="Pfam" id="PF00144">
    <property type="entry name" value="Beta-lactamase"/>
    <property type="match status" value="1"/>
</dbReference>
<gene>
    <name evidence="1" type="ORF">CCAX7_65900</name>
</gene>
<accession>A0A402CRA2</accession>
<dbReference type="GO" id="GO:0016787">
    <property type="term" value="F:hydrolase activity"/>
    <property type="evidence" value="ECO:0007669"/>
    <property type="project" value="UniProtKB-KW"/>
</dbReference>
<dbReference type="PANTHER" id="PTHR43283:SF3">
    <property type="entry name" value="BETA-LACTAMASE FAMILY PROTEIN (AFU_ORTHOLOGUE AFUA_5G07500)"/>
    <property type="match status" value="1"/>
</dbReference>
<keyword evidence="1" id="KW-0378">Hydrolase</keyword>
<protein>
    <submittedName>
        <fullName evidence="1">Serine hydrolase</fullName>
    </submittedName>
</protein>
<evidence type="ECO:0000313" key="2">
    <source>
        <dbReference type="Proteomes" id="UP000287394"/>
    </source>
</evidence>
<dbReference type="AlphaFoldDB" id="A0A402CRA2"/>
<name>A0A402CRA2_9BACT</name>
<reference evidence="1 2" key="1">
    <citation type="journal article" date="2019" name="Int. J. Syst. Evol. Microbiol.">
        <title>Capsulimonas corticalis gen. nov., sp. nov., an aerobic capsulated bacterium, of a novel bacterial order, Capsulimonadales ord. nov., of the class Armatimonadia of the phylum Armatimonadetes.</title>
        <authorList>
            <person name="Li J."/>
            <person name="Kudo C."/>
            <person name="Tonouchi A."/>
        </authorList>
    </citation>
    <scope>NUCLEOTIDE SEQUENCE [LARGE SCALE GENOMIC DNA]</scope>
    <source>
        <strain evidence="1 2">AX-7</strain>
    </source>
</reference>
<evidence type="ECO:0000313" key="1">
    <source>
        <dbReference type="EMBL" id="BDI34539.1"/>
    </source>
</evidence>
<dbReference type="InterPro" id="IPR050789">
    <property type="entry name" value="Diverse_Enzym_Activities"/>
</dbReference>
<dbReference type="PANTHER" id="PTHR43283">
    <property type="entry name" value="BETA-LACTAMASE-RELATED"/>
    <property type="match status" value="1"/>
</dbReference>
<dbReference type="RefSeq" id="WP_218025503.1">
    <property type="nucleotide sequence ID" value="NZ_AP025739.1"/>
</dbReference>
<dbReference type="EMBL" id="AP025739">
    <property type="protein sequence ID" value="BDI34539.1"/>
    <property type="molecule type" value="Genomic_DNA"/>
</dbReference>
<dbReference type="KEGG" id="ccot:CCAX7_65900"/>
<dbReference type="Proteomes" id="UP000287394">
    <property type="component" value="Chromosome"/>
</dbReference>
<proteinExistence type="predicted"/>
<keyword evidence="2" id="KW-1185">Reference proteome</keyword>